<dbReference type="STRING" id="1544798.LH29_11600"/>
<evidence type="ECO:0000313" key="12">
    <source>
        <dbReference type="Proteomes" id="UP000032544"/>
    </source>
</evidence>
<dbReference type="EMBL" id="JRHC01000002">
    <property type="protein sequence ID" value="KJF43727.1"/>
    <property type="molecule type" value="Genomic_DNA"/>
</dbReference>
<evidence type="ECO:0000313" key="11">
    <source>
        <dbReference type="EMBL" id="KJF43727.1"/>
    </source>
</evidence>
<feature type="transmembrane region" description="Helical" evidence="10">
    <location>
        <begin position="97"/>
        <end position="119"/>
    </location>
</feature>
<dbReference type="GO" id="GO:0005886">
    <property type="term" value="C:plasma membrane"/>
    <property type="evidence" value="ECO:0007669"/>
    <property type="project" value="UniProtKB-SubCell"/>
</dbReference>
<name>A0A0D8JA13_9BACT</name>
<feature type="transmembrane region" description="Helical" evidence="10">
    <location>
        <begin position="60"/>
        <end position="77"/>
    </location>
</feature>
<evidence type="ECO:0000256" key="1">
    <source>
        <dbReference type="ARBA" id="ARBA00002672"/>
    </source>
</evidence>
<dbReference type="NCBIfam" id="TIGR01528">
    <property type="entry name" value="NMN_trans_PnuC"/>
    <property type="match status" value="1"/>
</dbReference>
<proteinExistence type="inferred from homology"/>
<dbReference type="OrthoDB" id="9791248at2"/>
<evidence type="ECO:0000256" key="6">
    <source>
        <dbReference type="ARBA" id="ARBA00022475"/>
    </source>
</evidence>
<reference evidence="11 12" key="1">
    <citation type="submission" date="2014-09" db="EMBL/GenBank/DDBJ databases">
        <title>Draft Genome Sequence of Draconibacterium sp. JN14CK-3.</title>
        <authorList>
            <person name="Dong C."/>
            <person name="Lai Q."/>
            <person name="Shao Z."/>
        </authorList>
    </citation>
    <scope>NUCLEOTIDE SEQUENCE [LARGE SCALE GENOMIC DNA]</scope>
    <source>
        <strain evidence="11 12">JN14CK-3</strain>
    </source>
</reference>
<dbReference type="InterPro" id="IPR006419">
    <property type="entry name" value="NMN_transpt_PnuC"/>
</dbReference>
<comment type="caution">
    <text evidence="11">The sequence shown here is derived from an EMBL/GenBank/DDBJ whole genome shotgun (WGS) entry which is preliminary data.</text>
</comment>
<feature type="transmembrane region" description="Helical" evidence="10">
    <location>
        <begin position="35"/>
        <end position="54"/>
    </location>
</feature>
<evidence type="ECO:0000256" key="9">
    <source>
        <dbReference type="ARBA" id="ARBA00023136"/>
    </source>
</evidence>
<evidence type="ECO:0000256" key="10">
    <source>
        <dbReference type="SAM" id="Phobius"/>
    </source>
</evidence>
<dbReference type="GO" id="GO:0034257">
    <property type="term" value="F:nicotinamide riboside transmembrane transporter activity"/>
    <property type="evidence" value="ECO:0007669"/>
    <property type="project" value="InterPro"/>
</dbReference>
<dbReference type="Proteomes" id="UP000032544">
    <property type="component" value="Unassembled WGS sequence"/>
</dbReference>
<organism evidence="11 12">
    <name type="scientific">Draconibacterium sediminis</name>
    <dbReference type="NCBI Taxonomy" id="1544798"/>
    <lineage>
        <taxon>Bacteria</taxon>
        <taxon>Pseudomonadati</taxon>
        <taxon>Bacteroidota</taxon>
        <taxon>Bacteroidia</taxon>
        <taxon>Marinilabiliales</taxon>
        <taxon>Prolixibacteraceae</taxon>
        <taxon>Draconibacterium</taxon>
    </lineage>
</organism>
<sequence>MTDIVLEWLLGNYIEILGAILGLVYIFFSIKQHILTWPTGLLTSALYVVVFFDARLYADMGLQAYYVVISIYGWYFWLSGKKQNEKKVAVKTTRKILWLKLAVVSIALYALLLFILSNYTNSDVPHMDSVTTALSIVATWMLARKYIEHWLLWIFIDAFSAGLYVYKGLWATVILFIVYTVMALLGYLEWKKDLKSFEAKN</sequence>
<dbReference type="RefSeq" id="WP_045029614.1">
    <property type="nucleotide sequence ID" value="NZ_JRHC01000002.1"/>
</dbReference>
<keyword evidence="6" id="KW-1003">Cell membrane</keyword>
<evidence type="ECO:0000256" key="7">
    <source>
        <dbReference type="ARBA" id="ARBA00022692"/>
    </source>
</evidence>
<evidence type="ECO:0000256" key="8">
    <source>
        <dbReference type="ARBA" id="ARBA00022989"/>
    </source>
</evidence>
<evidence type="ECO:0000256" key="2">
    <source>
        <dbReference type="ARBA" id="ARBA00004651"/>
    </source>
</evidence>
<protein>
    <recommendedName>
        <fullName evidence="4">Nicotinamide riboside transporter PnuC</fullName>
    </recommendedName>
</protein>
<comment type="similarity">
    <text evidence="3">Belongs to the nicotinamide ribonucleoside (NR) uptake permease (TC 4.B.1) family.</text>
</comment>
<dbReference type="Pfam" id="PF04973">
    <property type="entry name" value="NMN_transporter"/>
    <property type="match status" value="1"/>
</dbReference>
<feature type="transmembrane region" description="Helical" evidence="10">
    <location>
        <begin position="6"/>
        <end position="28"/>
    </location>
</feature>
<comment type="function">
    <text evidence="1">Required for nicotinamide riboside transport across the inner membrane.</text>
</comment>
<dbReference type="PANTHER" id="PTHR36122">
    <property type="entry name" value="NICOTINAMIDE RIBOSIDE TRANSPORTER PNUC"/>
    <property type="match status" value="1"/>
</dbReference>
<comment type="subcellular location">
    <subcellularLocation>
        <location evidence="2">Cell membrane</location>
        <topology evidence="2">Multi-pass membrane protein</topology>
    </subcellularLocation>
</comment>
<dbReference type="AlphaFoldDB" id="A0A0D8JA13"/>
<accession>A0A0D8JA13</accession>
<evidence type="ECO:0000256" key="5">
    <source>
        <dbReference type="ARBA" id="ARBA00022448"/>
    </source>
</evidence>
<keyword evidence="12" id="KW-1185">Reference proteome</keyword>
<keyword evidence="9 10" id="KW-0472">Membrane</keyword>
<feature type="transmembrane region" description="Helical" evidence="10">
    <location>
        <begin position="172"/>
        <end position="190"/>
    </location>
</feature>
<gene>
    <name evidence="11" type="ORF">LH29_11600</name>
</gene>
<evidence type="ECO:0000256" key="4">
    <source>
        <dbReference type="ARBA" id="ARBA00017522"/>
    </source>
</evidence>
<keyword evidence="5" id="KW-0813">Transport</keyword>
<keyword evidence="7 10" id="KW-0812">Transmembrane</keyword>
<evidence type="ECO:0000256" key="3">
    <source>
        <dbReference type="ARBA" id="ARBA00006669"/>
    </source>
</evidence>
<dbReference type="PANTHER" id="PTHR36122:SF2">
    <property type="entry name" value="NICOTINAMIDE RIBOSIDE TRANSPORTER PNUC"/>
    <property type="match status" value="1"/>
</dbReference>
<keyword evidence="8 10" id="KW-1133">Transmembrane helix</keyword>